<evidence type="ECO:0000256" key="2">
    <source>
        <dbReference type="ARBA" id="ARBA00004725"/>
    </source>
</evidence>
<dbReference type="PANTHER" id="PTHR48109">
    <property type="entry name" value="DIHYDROOROTATE DEHYDROGENASE (QUINONE), MITOCHONDRIAL-RELATED"/>
    <property type="match status" value="1"/>
</dbReference>
<dbReference type="PIRSF" id="PIRSF000164">
    <property type="entry name" value="DHO_oxidase"/>
    <property type="match status" value="1"/>
</dbReference>
<evidence type="ECO:0000313" key="8">
    <source>
        <dbReference type="EMBL" id="EEK17473.1"/>
    </source>
</evidence>
<accession>C2MA24</accession>
<evidence type="ECO:0000259" key="7">
    <source>
        <dbReference type="Pfam" id="PF01180"/>
    </source>
</evidence>
<dbReference type="STRING" id="596327.PORUE0001_1654"/>
<dbReference type="Gene3D" id="3.20.20.70">
    <property type="entry name" value="Aldolase class I"/>
    <property type="match status" value="1"/>
</dbReference>
<keyword evidence="6 8" id="KW-0560">Oxidoreductase</keyword>
<dbReference type="OrthoDB" id="9794954at2"/>
<evidence type="ECO:0000256" key="5">
    <source>
        <dbReference type="ARBA" id="ARBA00022975"/>
    </source>
</evidence>
<dbReference type="InterPro" id="IPR050074">
    <property type="entry name" value="DHO_dehydrogenase"/>
</dbReference>
<proteinExistence type="predicted"/>
<gene>
    <name evidence="8" type="ORF">PORUE0001_1654</name>
</gene>
<dbReference type="RefSeq" id="WP_007364759.1">
    <property type="nucleotide sequence ID" value="NZ_ACLR01000059.1"/>
</dbReference>
<dbReference type="InterPro" id="IPR013785">
    <property type="entry name" value="Aldolase_TIM"/>
</dbReference>
<keyword evidence="3" id="KW-0285">Flavoprotein</keyword>
<dbReference type="GO" id="GO:1990663">
    <property type="term" value="F:dihydroorotate dehydrogenase (fumarate) activity"/>
    <property type="evidence" value="ECO:0007669"/>
    <property type="project" value="UniProtKB-EC"/>
</dbReference>
<dbReference type="PANTHER" id="PTHR48109:SF3">
    <property type="entry name" value="SLL0744 PROTEIN"/>
    <property type="match status" value="1"/>
</dbReference>
<dbReference type="NCBIfam" id="NF005741">
    <property type="entry name" value="PRK07565.1"/>
    <property type="match status" value="1"/>
</dbReference>
<keyword evidence="9" id="KW-1185">Reference proteome</keyword>
<sequence length="327" mass="35989">MVDLTSHYGGIALRNPIIAGSSGLTASLQQIKALAQAGAGAVILKSLFEEQIEATALQAEAEMATSYPEGLDYMLHYTRQHEVEKYLDLIREAKQAIDIPVIASVNCYRGGEWEAFAQSIQEAGADALELNVMRIETDPAQRGSDLEQELVDLAISITRTVQIPVVFKISDRFTNILYLAQELVKSGVKGLTCFNKSWQTDINIETLEIVQGPVISTGHELYNTLKYTGLLTGKLPQLAVSASGGVMDYAGVVKSLLVGASSVQVVSALYQHGASYLTKMLEELTQWMTQHGYRSIDEFRGNLNASKQSDQELYMRSQFMRYFSSKA</sequence>
<dbReference type="SUPFAM" id="SSF51395">
    <property type="entry name" value="FMN-linked oxidoreductases"/>
    <property type="match status" value="1"/>
</dbReference>
<name>C2MA24_9PORP</name>
<dbReference type="EMBL" id="ACLR01000059">
    <property type="protein sequence ID" value="EEK17473.1"/>
    <property type="molecule type" value="Genomic_DNA"/>
</dbReference>
<dbReference type="EC" id="1.3.98.1" evidence="8"/>
<keyword evidence="4" id="KW-0288">FMN</keyword>
<keyword evidence="5" id="KW-0665">Pyrimidine biosynthesis</keyword>
<comment type="caution">
    <text evidence="8">The sequence shown here is derived from an EMBL/GenBank/DDBJ whole genome shotgun (WGS) entry which is preliminary data.</text>
</comment>
<dbReference type="GO" id="GO:0006207">
    <property type="term" value="P:'de novo' pyrimidine nucleobase biosynthetic process"/>
    <property type="evidence" value="ECO:0007669"/>
    <property type="project" value="TreeGrafter"/>
</dbReference>
<dbReference type="GO" id="GO:0005737">
    <property type="term" value="C:cytoplasm"/>
    <property type="evidence" value="ECO:0007669"/>
    <property type="project" value="InterPro"/>
</dbReference>
<dbReference type="Proteomes" id="UP000003303">
    <property type="component" value="Unassembled WGS sequence"/>
</dbReference>
<dbReference type="UniPathway" id="UPA00070"/>
<organism evidence="8 9">
    <name type="scientific">Porphyromonas uenonis 60-3</name>
    <dbReference type="NCBI Taxonomy" id="596327"/>
    <lineage>
        <taxon>Bacteria</taxon>
        <taxon>Pseudomonadati</taxon>
        <taxon>Bacteroidota</taxon>
        <taxon>Bacteroidia</taxon>
        <taxon>Bacteroidales</taxon>
        <taxon>Porphyromonadaceae</taxon>
        <taxon>Porphyromonas</taxon>
    </lineage>
</organism>
<evidence type="ECO:0000256" key="6">
    <source>
        <dbReference type="ARBA" id="ARBA00023002"/>
    </source>
</evidence>
<evidence type="ECO:0000256" key="4">
    <source>
        <dbReference type="ARBA" id="ARBA00022643"/>
    </source>
</evidence>
<dbReference type="GO" id="GO:0044205">
    <property type="term" value="P:'de novo' UMP biosynthetic process"/>
    <property type="evidence" value="ECO:0007669"/>
    <property type="project" value="UniProtKB-UniPathway"/>
</dbReference>
<comment type="pathway">
    <text evidence="2">Pyrimidine metabolism; UMP biosynthesis via de novo pathway.</text>
</comment>
<evidence type="ECO:0000256" key="3">
    <source>
        <dbReference type="ARBA" id="ARBA00022630"/>
    </source>
</evidence>
<dbReference type="InterPro" id="IPR005720">
    <property type="entry name" value="Dihydroorotate_DH_cat"/>
</dbReference>
<comment type="cofactor">
    <cofactor evidence="1">
        <name>FMN</name>
        <dbReference type="ChEBI" id="CHEBI:58210"/>
    </cofactor>
</comment>
<protein>
    <submittedName>
        <fullName evidence="8">Dihydroorotate dehydrogenase 2</fullName>
        <ecNumber evidence="8">1.3.98.1</ecNumber>
    </submittedName>
</protein>
<reference evidence="8 9" key="1">
    <citation type="submission" date="2009-04" db="EMBL/GenBank/DDBJ databases">
        <authorList>
            <person name="Sebastian Y."/>
            <person name="Madupu R."/>
            <person name="Durkin A.S."/>
            <person name="Torralba M."/>
            <person name="Methe B."/>
            <person name="Sutton G.G."/>
            <person name="Strausberg R.L."/>
            <person name="Nelson K.E."/>
        </authorList>
    </citation>
    <scope>NUCLEOTIDE SEQUENCE [LARGE SCALE GENOMIC DNA]</scope>
    <source>
        <strain evidence="8 9">60-3</strain>
    </source>
</reference>
<dbReference type="AlphaFoldDB" id="C2MA24"/>
<dbReference type="InterPro" id="IPR012135">
    <property type="entry name" value="Dihydroorotate_DH_1_2"/>
</dbReference>
<feature type="domain" description="Dihydroorotate dehydrogenase catalytic" evidence="7">
    <location>
        <begin position="6"/>
        <end position="288"/>
    </location>
</feature>
<evidence type="ECO:0000313" key="9">
    <source>
        <dbReference type="Proteomes" id="UP000003303"/>
    </source>
</evidence>
<dbReference type="Pfam" id="PF01180">
    <property type="entry name" value="DHO_dh"/>
    <property type="match status" value="1"/>
</dbReference>
<evidence type="ECO:0000256" key="1">
    <source>
        <dbReference type="ARBA" id="ARBA00001917"/>
    </source>
</evidence>
<dbReference type="eggNOG" id="COG0167">
    <property type="taxonomic scope" value="Bacteria"/>
</dbReference>